<comment type="subunit">
    <text evidence="11">DNA polymerase III contains a core (composed of alpha, epsilon and theta chains) that associates with a tau subunit. This core dimerizes to form the POLIII' complex. PolIII' associates with the gamma complex (composed of gamma, delta, delta', psi and chi chains) and with the beta chain to form the complete DNA polymerase III complex.</text>
</comment>
<organism evidence="13 15">
    <name type="scientific">Legionella feeleii</name>
    <dbReference type="NCBI Taxonomy" id="453"/>
    <lineage>
        <taxon>Bacteria</taxon>
        <taxon>Pseudomonadati</taxon>
        <taxon>Pseudomonadota</taxon>
        <taxon>Gammaproteobacteria</taxon>
        <taxon>Legionellales</taxon>
        <taxon>Legionellaceae</taxon>
        <taxon>Legionella</taxon>
    </lineage>
</organism>
<dbReference type="Pfam" id="PF12169">
    <property type="entry name" value="DNA_pol3_gamma3"/>
    <property type="match status" value="1"/>
</dbReference>
<dbReference type="InterPro" id="IPR038249">
    <property type="entry name" value="PolIII_tau_V_sf"/>
</dbReference>
<feature type="domain" description="AAA+ ATPase" evidence="12">
    <location>
        <begin position="37"/>
        <end position="177"/>
    </location>
</feature>
<dbReference type="CDD" id="cd00009">
    <property type="entry name" value="AAA"/>
    <property type="match status" value="1"/>
</dbReference>
<dbReference type="FunFam" id="3.40.50.300:FF:000014">
    <property type="entry name" value="DNA polymerase III subunit gamma/tau"/>
    <property type="match status" value="1"/>
</dbReference>
<dbReference type="GO" id="GO:0006261">
    <property type="term" value="P:DNA-templated DNA replication"/>
    <property type="evidence" value="ECO:0007669"/>
    <property type="project" value="TreeGrafter"/>
</dbReference>
<dbReference type="GO" id="GO:0003677">
    <property type="term" value="F:DNA binding"/>
    <property type="evidence" value="ECO:0007669"/>
    <property type="project" value="InterPro"/>
</dbReference>
<dbReference type="InterPro" id="IPR003593">
    <property type="entry name" value="AAA+_ATPase"/>
</dbReference>
<accession>A0A0W0U4V1</accession>
<dbReference type="Pfam" id="PF13177">
    <property type="entry name" value="DNA_pol3_delta2"/>
    <property type="match status" value="1"/>
</dbReference>
<evidence type="ECO:0000256" key="10">
    <source>
        <dbReference type="ARBA" id="ARBA00049244"/>
    </source>
</evidence>
<dbReference type="PATRIC" id="fig|453.4.peg.770"/>
<comment type="function">
    <text evidence="11">DNA polymerase III is a complex, multichain enzyme responsible for most of the replicative synthesis in bacteria. This DNA polymerase also exhibits 3' to 5' exonuclease activity.</text>
</comment>
<dbReference type="STRING" id="453.Lfee_0707"/>
<evidence type="ECO:0000256" key="3">
    <source>
        <dbReference type="ARBA" id="ARBA00022695"/>
    </source>
</evidence>
<gene>
    <name evidence="11 13" type="primary">dnaX</name>
    <name evidence="13" type="ORF">Lfee_0707</name>
    <name evidence="14" type="ORF">NCTC12022_00674</name>
</gene>
<comment type="similarity">
    <text evidence="1 11">Belongs to the DnaX/STICHEL family.</text>
</comment>
<dbReference type="InterPro" id="IPR021029">
    <property type="entry name" value="DNA_pol_III_tau_dom-5"/>
</dbReference>
<dbReference type="Gene3D" id="3.30.300.150">
    <property type="entry name" value="DNA polymerase III, tau subunit, domain V"/>
    <property type="match status" value="1"/>
</dbReference>
<evidence type="ECO:0000313" key="14">
    <source>
        <dbReference type="EMBL" id="SPX59963.1"/>
    </source>
</evidence>
<dbReference type="GO" id="GO:0005524">
    <property type="term" value="F:ATP binding"/>
    <property type="evidence" value="ECO:0007669"/>
    <property type="project" value="UniProtKB-KW"/>
</dbReference>
<dbReference type="PRINTS" id="PR00300">
    <property type="entry name" value="CLPPROTEASEA"/>
</dbReference>
<evidence type="ECO:0000256" key="5">
    <source>
        <dbReference type="ARBA" id="ARBA00022723"/>
    </source>
</evidence>
<evidence type="ECO:0000256" key="6">
    <source>
        <dbReference type="ARBA" id="ARBA00022741"/>
    </source>
</evidence>
<evidence type="ECO:0000256" key="2">
    <source>
        <dbReference type="ARBA" id="ARBA00022679"/>
    </source>
</evidence>
<dbReference type="SUPFAM" id="SSF52540">
    <property type="entry name" value="P-loop containing nucleoside triphosphate hydrolases"/>
    <property type="match status" value="1"/>
</dbReference>
<keyword evidence="8 11" id="KW-0067">ATP-binding</keyword>
<dbReference type="Pfam" id="PF12170">
    <property type="entry name" value="DNA_pol3_tau_5"/>
    <property type="match status" value="1"/>
</dbReference>
<dbReference type="FunFam" id="1.20.272.10:FF:000003">
    <property type="entry name" value="DNA polymerase III subunit gamma/tau"/>
    <property type="match status" value="1"/>
</dbReference>
<evidence type="ECO:0000256" key="9">
    <source>
        <dbReference type="ARBA" id="ARBA00022932"/>
    </source>
</evidence>
<dbReference type="InterPro" id="IPR050238">
    <property type="entry name" value="DNA_Rep/Repair_Clamp_Loader"/>
</dbReference>
<evidence type="ECO:0000313" key="13">
    <source>
        <dbReference type="EMBL" id="KTD02869.1"/>
    </source>
</evidence>
<dbReference type="Gene3D" id="1.20.272.10">
    <property type="match status" value="1"/>
</dbReference>
<keyword evidence="15" id="KW-1185">Reference proteome</keyword>
<dbReference type="PANTHER" id="PTHR11669:SF0">
    <property type="entry name" value="PROTEIN STICHEL-LIKE 2"/>
    <property type="match status" value="1"/>
</dbReference>
<dbReference type="Pfam" id="PF22608">
    <property type="entry name" value="DNAX_ATPase_lid"/>
    <property type="match status" value="1"/>
</dbReference>
<evidence type="ECO:0000256" key="4">
    <source>
        <dbReference type="ARBA" id="ARBA00022705"/>
    </source>
</evidence>
<evidence type="ECO:0000256" key="1">
    <source>
        <dbReference type="ARBA" id="ARBA00006360"/>
    </source>
</evidence>
<dbReference type="RefSeq" id="WP_058443937.1">
    <property type="nucleotide sequence ID" value="NZ_CAAAHT010000021.1"/>
</dbReference>
<dbReference type="InterPro" id="IPR022754">
    <property type="entry name" value="DNA_pol_III_gamma-3"/>
</dbReference>
<dbReference type="GO" id="GO:0009360">
    <property type="term" value="C:DNA polymerase III complex"/>
    <property type="evidence" value="ECO:0007669"/>
    <property type="project" value="InterPro"/>
</dbReference>
<evidence type="ECO:0000313" key="16">
    <source>
        <dbReference type="Proteomes" id="UP000251942"/>
    </source>
</evidence>
<keyword evidence="6 11" id="KW-0547">Nucleotide-binding</keyword>
<keyword evidence="4 11" id="KW-0235">DNA replication</keyword>
<dbReference type="InterPro" id="IPR001270">
    <property type="entry name" value="ClpA/B"/>
</dbReference>
<dbReference type="Gene3D" id="1.10.8.60">
    <property type="match status" value="1"/>
</dbReference>
<protein>
    <recommendedName>
        <fullName evidence="11">DNA polymerase III subunit gamma/tau</fullName>
        <ecNumber evidence="11">2.7.7.7</ecNumber>
    </recommendedName>
</protein>
<keyword evidence="2 11" id="KW-0808">Transferase</keyword>
<dbReference type="InterPro" id="IPR008921">
    <property type="entry name" value="DNA_pol3_clamp-load_cplx_C"/>
</dbReference>
<reference evidence="13 15" key="1">
    <citation type="submission" date="2015-11" db="EMBL/GenBank/DDBJ databases">
        <title>Genomic analysis of 38 Legionella species identifies large and diverse effector repertoires.</title>
        <authorList>
            <person name="Burstein D."/>
            <person name="Amaro F."/>
            <person name="Zusman T."/>
            <person name="Lifshitz Z."/>
            <person name="Cohen O."/>
            <person name="Gilbert J.A."/>
            <person name="Pupko T."/>
            <person name="Shuman H.A."/>
            <person name="Segal G."/>
        </authorList>
    </citation>
    <scope>NUCLEOTIDE SEQUENCE [LARGE SCALE GENOMIC DNA]</scope>
    <source>
        <strain evidence="13 15">WO-44C</strain>
    </source>
</reference>
<evidence type="ECO:0000256" key="8">
    <source>
        <dbReference type="ARBA" id="ARBA00022840"/>
    </source>
</evidence>
<dbReference type="EMBL" id="UASS01000004">
    <property type="protein sequence ID" value="SPX59963.1"/>
    <property type="molecule type" value="Genomic_DNA"/>
</dbReference>
<evidence type="ECO:0000259" key="12">
    <source>
        <dbReference type="SMART" id="SM00382"/>
    </source>
</evidence>
<reference evidence="14 16" key="2">
    <citation type="submission" date="2018-06" db="EMBL/GenBank/DDBJ databases">
        <authorList>
            <consortium name="Pathogen Informatics"/>
            <person name="Doyle S."/>
        </authorList>
    </citation>
    <scope>NUCLEOTIDE SEQUENCE [LARGE SCALE GENOMIC DNA]</scope>
    <source>
        <strain evidence="14 16">NCTC12022</strain>
    </source>
</reference>
<dbReference type="CDD" id="cd18137">
    <property type="entry name" value="HLD_clamp_pol_III_gamma_tau"/>
    <property type="match status" value="1"/>
</dbReference>
<dbReference type="EC" id="2.7.7.7" evidence="11"/>
<comment type="catalytic activity">
    <reaction evidence="10 11">
        <text>DNA(n) + a 2'-deoxyribonucleoside 5'-triphosphate = DNA(n+1) + diphosphate</text>
        <dbReference type="Rhea" id="RHEA:22508"/>
        <dbReference type="Rhea" id="RHEA-COMP:17339"/>
        <dbReference type="Rhea" id="RHEA-COMP:17340"/>
        <dbReference type="ChEBI" id="CHEBI:33019"/>
        <dbReference type="ChEBI" id="CHEBI:61560"/>
        <dbReference type="ChEBI" id="CHEBI:173112"/>
        <dbReference type="EC" id="2.7.7.7"/>
    </reaction>
</comment>
<dbReference type="NCBIfam" id="TIGR02397">
    <property type="entry name" value="dnaX_nterm"/>
    <property type="match status" value="1"/>
</dbReference>
<dbReference type="InterPro" id="IPR045085">
    <property type="entry name" value="HLD_clamp_pol_III_gamma_tau"/>
</dbReference>
<keyword evidence="5" id="KW-0479">Metal-binding</keyword>
<dbReference type="FunFam" id="1.10.8.60:FF:000013">
    <property type="entry name" value="DNA polymerase III subunit gamma/tau"/>
    <property type="match status" value="1"/>
</dbReference>
<dbReference type="Proteomes" id="UP000054698">
    <property type="component" value="Unassembled WGS sequence"/>
</dbReference>
<keyword evidence="9 11" id="KW-0239">DNA-directed DNA polymerase</keyword>
<dbReference type="NCBIfam" id="NF004046">
    <property type="entry name" value="PRK05563.1"/>
    <property type="match status" value="1"/>
</dbReference>
<keyword evidence="7" id="KW-0862">Zinc</keyword>
<evidence type="ECO:0000256" key="11">
    <source>
        <dbReference type="RuleBase" id="RU364063"/>
    </source>
</evidence>
<evidence type="ECO:0000256" key="7">
    <source>
        <dbReference type="ARBA" id="ARBA00022833"/>
    </source>
</evidence>
<evidence type="ECO:0000313" key="15">
    <source>
        <dbReference type="Proteomes" id="UP000054698"/>
    </source>
</evidence>
<dbReference type="GO" id="GO:0003887">
    <property type="term" value="F:DNA-directed DNA polymerase activity"/>
    <property type="evidence" value="ECO:0007669"/>
    <property type="project" value="UniProtKB-KW"/>
</dbReference>
<dbReference type="Proteomes" id="UP000251942">
    <property type="component" value="Unassembled WGS sequence"/>
</dbReference>
<dbReference type="AlphaFoldDB" id="A0A0W0U4V1"/>
<dbReference type="SMART" id="SM00382">
    <property type="entry name" value="AAA"/>
    <property type="match status" value="1"/>
</dbReference>
<dbReference type="InterPro" id="IPR027417">
    <property type="entry name" value="P-loop_NTPase"/>
</dbReference>
<dbReference type="SUPFAM" id="SSF48019">
    <property type="entry name" value="post-AAA+ oligomerization domain-like"/>
    <property type="match status" value="1"/>
</dbReference>
<sequence length="556" mass="61653">MSYLALARKWRPRTFSQLVGQEHINKALINSLNQQRLHHAYLFTGTRGVGKTSVARLLAKALNCEQGLSAEPCLRCDACLAIEQGRFIDLIEIDGASRTRVEDTRELLENVQYSPTSGRFKIYLIDEVHMLSQHSFNALLKTLEEPPAHVKFLLATTDPQKLPVTVLSRCLQFSLKHLPSELISQHLQHILNEEQLSFEIEAIELLAKVAKGSMRDALSLLDQAIASSDDCLQTQVVKSILGYTQQDYAIQLLNALAALDAQQLIQISRQIAVEGGHFRYVLDSLLDYLHQITVTQNLPDGNPLIATQLEVKALAKHFSPEDVQLFYHIGLKGSEEMYLAPTLAVGFEMIMLRMLTFRPAGKADTPPLAYEVAAKKPLVLEENSSLPLTKPDKQAEPVIIEANNTSTIEPEPPTPLQQPAVQESISTISDDWSVIVTQLKLTGLTLNAAENAELIAKSGREITLRVARGHQSLFTPAVTSRIEQALGTYYKESIKIVLSTGEAVQSSPAQKKQIAQGLRQQEAEIALQNDPFLHQLKQEFSAELVQNSIEPSKDGL</sequence>
<dbReference type="InterPro" id="IPR012763">
    <property type="entry name" value="DNA_pol_III_sug/sutau_N"/>
</dbReference>
<name>A0A0W0U4V1_9GAMM</name>
<dbReference type="PANTHER" id="PTHR11669">
    <property type="entry name" value="REPLICATION FACTOR C / DNA POLYMERASE III GAMMA-TAU SUBUNIT"/>
    <property type="match status" value="1"/>
</dbReference>
<dbReference type="OrthoDB" id="9810148at2"/>
<dbReference type="GO" id="GO:0046872">
    <property type="term" value="F:metal ion binding"/>
    <property type="evidence" value="ECO:0007669"/>
    <property type="project" value="UniProtKB-KW"/>
</dbReference>
<dbReference type="NCBIfam" id="NF005942">
    <property type="entry name" value="PRK07994.1"/>
    <property type="match status" value="1"/>
</dbReference>
<dbReference type="Gene3D" id="3.40.50.300">
    <property type="entry name" value="P-loop containing nucleotide triphosphate hydrolases"/>
    <property type="match status" value="1"/>
</dbReference>
<proteinExistence type="inferred from homology"/>
<dbReference type="EMBL" id="LNYB01000021">
    <property type="protein sequence ID" value="KTD02869.1"/>
    <property type="molecule type" value="Genomic_DNA"/>
</dbReference>
<keyword evidence="3 11" id="KW-0548">Nucleotidyltransferase</keyword>